<organism evidence="1">
    <name type="scientific">marine sediment metagenome</name>
    <dbReference type="NCBI Taxonomy" id="412755"/>
    <lineage>
        <taxon>unclassified sequences</taxon>
        <taxon>metagenomes</taxon>
        <taxon>ecological metagenomes</taxon>
    </lineage>
</organism>
<comment type="caution">
    <text evidence="1">The sequence shown here is derived from an EMBL/GenBank/DDBJ whole genome shotgun (WGS) entry which is preliminary data.</text>
</comment>
<accession>A0A0F9LYW4</accession>
<name>A0A0F9LYW4_9ZZZZ</name>
<reference evidence="1" key="1">
    <citation type="journal article" date="2015" name="Nature">
        <title>Complex archaea that bridge the gap between prokaryotes and eukaryotes.</title>
        <authorList>
            <person name="Spang A."/>
            <person name="Saw J.H."/>
            <person name="Jorgensen S.L."/>
            <person name="Zaremba-Niedzwiedzka K."/>
            <person name="Martijn J."/>
            <person name="Lind A.E."/>
            <person name="van Eijk R."/>
            <person name="Schleper C."/>
            <person name="Guy L."/>
            <person name="Ettema T.J."/>
        </authorList>
    </citation>
    <scope>NUCLEOTIDE SEQUENCE</scope>
</reference>
<dbReference type="EMBL" id="LAZR01009961">
    <property type="protein sequence ID" value="KKM69605.1"/>
    <property type="molecule type" value="Genomic_DNA"/>
</dbReference>
<protein>
    <submittedName>
        <fullName evidence="1">Uncharacterized protein</fullName>
    </submittedName>
</protein>
<gene>
    <name evidence="1" type="ORF">LCGC14_1449180</name>
</gene>
<proteinExistence type="predicted"/>
<dbReference type="AlphaFoldDB" id="A0A0F9LYW4"/>
<sequence length="172" mass="19237">MIRMFKTSHKIESFNMMLGLLTPSKSTPGAGSVPPVDDVRHYISAICDWCGAREIIDDPDPEYGNRTVHTLALYEGLNWLTGGPEAQYDFCSCKCQHAPRTTLATRNTKVELPDAQPSPALYWLVRVLDDGPNDSYYYSALSNAAKYLKNIGYEVGSERARDMIRLKEPDAT</sequence>
<evidence type="ECO:0000313" key="1">
    <source>
        <dbReference type="EMBL" id="KKM69605.1"/>
    </source>
</evidence>